<evidence type="ECO:0000256" key="10">
    <source>
        <dbReference type="PIRNR" id="PIRNR038995"/>
    </source>
</evidence>
<dbReference type="OrthoDB" id="10255118at2759"/>
<evidence type="ECO:0000256" key="3">
    <source>
        <dbReference type="ARBA" id="ARBA00009352"/>
    </source>
</evidence>
<gene>
    <name evidence="12" type="ORF">CONPUDRAFT_94646</name>
</gene>
<dbReference type="Pfam" id="PF16969">
    <property type="entry name" value="SRP68"/>
    <property type="match status" value="1"/>
</dbReference>
<evidence type="ECO:0000313" key="12">
    <source>
        <dbReference type="EMBL" id="EIW86327.1"/>
    </source>
</evidence>
<dbReference type="Proteomes" id="UP000053558">
    <property type="component" value="Unassembled WGS sequence"/>
</dbReference>
<keyword evidence="8 10" id="KW-0687">Ribonucleoprotein</keyword>
<feature type="compositionally biased region" description="Basic and acidic residues" evidence="11">
    <location>
        <begin position="583"/>
        <end position="605"/>
    </location>
</feature>
<evidence type="ECO:0000256" key="9">
    <source>
        <dbReference type="ARBA" id="ARBA00029498"/>
    </source>
</evidence>
<dbReference type="GO" id="GO:0005730">
    <property type="term" value="C:nucleolus"/>
    <property type="evidence" value="ECO:0007669"/>
    <property type="project" value="UniProtKB-SubCell"/>
</dbReference>
<evidence type="ECO:0000256" key="5">
    <source>
        <dbReference type="ARBA" id="ARBA00022884"/>
    </source>
</evidence>
<dbReference type="KEGG" id="cput:CONPUDRAFT_94646"/>
<evidence type="ECO:0000256" key="1">
    <source>
        <dbReference type="ARBA" id="ARBA00004496"/>
    </source>
</evidence>
<evidence type="ECO:0000256" key="2">
    <source>
        <dbReference type="ARBA" id="ARBA00004604"/>
    </source>
</evidence>
<keyword evidence="13" id="KW-1185">Reference proteome</keyword>
<comment type="similarity">
    <text evidence="3 10">Belongs to the SRP68 family.</text>
</comment>
<dbReference type="InterPro" id="IPR034652">
    <property type="entry name" value="SRP68-RBD"/>
</dbReference>
<comment type="function">
    <text evidence="10">Component of the signal recognition particle (SRP) complex, a ribonucleoprotein complex that mediates the cotranslational targeting of secretory and membrane proteins to the endoplasmic reticulum (ER). The SRP complex interacts with the signal sequence in nascent secretory and membrane proteins and directs them to the membrane of the ER.</text>
</comment>
<dbReference type="CDD" id="cd15481">
    <property type="entry name" value="SRP68-RBD"/>
    <property type="match status" value="1"/>
</dbReference>
<accession>A0A5M3N503</accession>
<keyword evidence="6 10" id="KW-0733">Signal recognition particle</keyword>
<evidence type="ECO:0000256" key="7">
    <source>
        <dbReference type="ARBA" id="ARBA00023242"/>
    </source>
</evidence>
<dbReference type="GO" id="GO:0030942">
    <property type="term" value="F:endoplasmic reticulum signal peptide binding"/>
    <property type="evidence" value="ECO:0007669"/>
    <property type="project" value="InterPro"/>
</dbReference>
<feature type="compositionally biased region" description="Low complexity" evidence="11">
    <location>
        <begin position="610"/>
        <end position="621"/>
    </location>
</feature>
<dbReference type="InterPro" id="IPR026258">
    <property type="entry name" value="SRP68"/>
</dbReference>
<comment type="caution">
    <text evidence="12">The sequence shown here is derived from an EMBL/GenBank/DDBJ whole genome shotgun (WGS) entry which is preliminary data.</text>
</comment>
<evidence type="ECO:0000256" key="11">
    <source>
        <dbReference type="SAM" id="MobiDB-lite"/>
    </source>
</evidence>
<feature type="region of interest" description="Disordered" evidence="11">
    <location>
        <begin position="563"/>
        <end position="627"/>
    </location>
</feature>
<dbReference type="Gene3D" id="1.10.3450.40">
    <property type="entry name" value="Signal recognition particle, SRP68 subunit, RNA-binding domain"/>
    <property type="match status" value="1"/>
</dbReference>
<dbReference type="GO" id="GO:0005786">
    <property type="term" value="C:signal recognition particle, endoplasmic reticulum targeting"/>
    <property type="evidence" value="ECO:0007669"/>
    <property type="project" value="UniProtKB-KW"/>
</dbReference>
<keyword evidence="5 10" id="KW-0694">RNA-binding</keyword>
<dbReference type="PIRSF" id="PIRSF038995">
    <property type="entry name" value="SRP68"/>
    <property type="match status" value="1"/>
</dbReference>
<keyword evidence="4 10" id="KW-0963">Cytoplasm</keyword>
<evidence type="ECO:0000256" key="8">
    <source>
        <dbReference type="ARBA" id="ARBA00023274"/>
    </source>
</evidence>
<dbReference type="InterPro" id="IPR038253">
    <property type="entry name" value="SRP68_N_sf"/>
</dbReference>
<dbReference type="OMA" id="DERFIHI"/>
<dbReference type="GO" id="GO:0008312">
    <property type="term" value="F:7S RNA binding"/>
    <property type="evidence" value="ECO:0007669"/>
    <property type="project" value="InterPro"/>
</dbReference>
<organism evidence="12 13">
    <name type="scientific">Coniophora puteana (strain RWD-64-598)</name>
    <name type="common">Brown rot fungus</name>
    <dbReference type="NCBI Taxonomy" id="741705"/>
    <lineage>
        <taxon>Eukaryota</taxon>
        <taxon>Fungi</taxon>
        <taxon>Dikarya</taxon>
        <taxon>Basidiomycota</taxon>
        <taxon>Agaricomycotina</taxon>
        <taxon>Agaricomycetes</taxon>
        <taxon>Agaricomycetidae</taxon>
        <taxon>Boletales</taxon>
        <taxon>Coniophorineae</taxon>
        <taxon>Coniophoraceae</taxon>
        <taxon>Coniophora</taxon>
    </lineage>
</organism>
<comment type="subcellular location">
    <subcellularLocation>
        <location evidence="1 10">Cytoplasm</location>
    </subcellularLocation>
    <subcellularLocation>
        <location evidence="2">Nucleus</location>
        <location evidence="2">Nucleolus</location>
    </subcellularLocation>
</comment>
<dbReference type="GO" id="GO:0006614">
    <property type="term" value="P:SRP-dependent cotranslational protein targeting to membrane"/>
    <property type="evidence" value="ECO:0007669"/>
    <property type="project" value="InterPro"/>
</dbReference>
<dbReference type="GeneID" id="19211658"/>
<evidence type="ECO:0000256" key="6">
    <source>
        <dbReference type="ARBA" id="ARBA00023135"/>
    </source>
</evidence>
<reference evidence="13" key="1">
    <citation type="journal article" date="2012" name="Science">
        <title>The Paleozoic origin of enzymatic lignin decomposition reconstructed from 31 fungal genomes.</title>
        <authorList>
            <person name="Floudas D."/>
            <person name="Binder M."/>
            <person name="Riley R."/>
            <person name="Barry K."/>
            <person name="Blanchette R.A."/>
            <person name="Henrissat B."/>
            <person name="Martinez A.T."/>
            <person name="Otillar R."/>
            <person name="Spatafora J.W."/>
            <person name="Yadav J.S."/>
            <person name="Aerts A."/>
            <person name="Benoit I."/>
            <person name="Boyd A."/>
            <person name="Carlson A."/>
            <person name="Copeland A."/>
            <person name="Coutinho P.M."/>
            <person name="de Vries R.P."/>
            <person name="Ferreira P."/>
            <person name="Findley K."/>
            <person name="Foster B."/>
            <person name="Gaskell J."/>
            <person name="Glotzer D."/>
            <person name="Gorecki P."/>
            <person name="Heitman J."/>
            <person name="Hesse C."/>
            <person name="Hori C."/>
            <person name="Igarashi K."/>
            <person name="Jurgens J.A."/>
            <person name="Kallen N."/>
            <person name="Kersten P."/>
            <person name="Kohler A."/>
            <person name="Kuees U."/>
            <person name="Kumar T.K.A."/>
            <person name="Kuo A."/>
            <person name="LaButti K."/>
            <person name="Larrondo L.F."/>
            <person name="Lindquist E."/>
            <person name="Ling A."/>
            <person name="Lombard V."/>
            <person name="Lucas S."/>
            <person name="Lundell T."/>
            <person name="Martin R."/>
            <person name="McLaughlin D.J."/>
            <person name="Morgenstern I."/>
            <person name="Morin E."/>
            <person name="Murat C."/>
            <person name="Nagy L.G."/>
            <person name="Nolan M."/>
            <person name="Ohm R.A."/>
            <person name="Patyshakuliyeva A."/>
            <person name="Rokas A."/>
            <person name="Ruiz-Duenas F.J."/>
            <person name="Sabat G."/>
            <person name="Salamov A."/>
            <person name="Samejima M."/>
            <person name="Schmutz J."/>
            <person name="Slot J.C."/>
            <person name="St John F."/>
            <person name="Stenlid J."/>
            <person name="Sun H."/>
            <person name="Sun S."/>
            <person name="Syed K."/>
            <person name="Tsang A."/>
            <person name="Wiebenga A."/>
            <person name="Young D."/>
            <person name="Pisabarro A."/>
            <person name="Eastwood D.C."/>
            <person name="Martin F."/>
            <person name="Cullen D."/>
            <person name="Grigoriev I.V."/>
            <person name="Hibbett D.S."/>
        </authorList>
    </citation>
    <scope>NUCLEOTIDE SEQUENCE [LARGE SCALE GENOMIC DNA]</scope>
    <source>
        <strain evidence="13">RWD-64-598 SS2</strain>
    </source>
</reference>
<dbReference type="PANTHER" id="PTHR12860">
    <property type="entry name" value="SIGNAL RECOGNITION PARTICLE 68 KDA PROTEIN"/>
    <property type="match status" value="1"/>
</dbReference>
<name>A0A5M3N503_CONPW</name>
<dbReference type="GO" id="GO:0005047">
    <property type="term" value="F:signal recognition particle binding"/>
    <property type="evidence" value="ECO:0007669"/>
    <property type="project" value="InterPro"/>
</dbReference>
<proteinExistence type="inferred from homology"/>
<dbReference type="EMBL" id="JH711573">
    <property type="protein sequence ID" value="EIW86327.1"/>
    <property type="molecule type" value="Genomic_DNA"/>
</dbReference>
<keyword evidence="7" id="KW-0539">Nucleus</keyword>
<dbReference type="PANTHER" id="PTHR12860:SF0">
    <property type="entry name" value="SIGNAL RECOGNITION PARTICLE SUBUNIT SRP68"/>
    <property type="match status" value="1"/>
</dbReference>
<dbReference type="RefSeq" id="XP_007763174.1">
    <property type="nucleotide sequence ID" value="XM_007764984.1"/>
</dbReference>
<sequence>MATLTFRALQLANEQRNAYGLRYNDYTRYRKHCANRTHRLRSTLKMTHGKGREFKKLPPLTPENMKDAHLELLLLEAERAWAYSQDLLAQSRVPANDDHAGTLRHSATGRFRRAVNWSTQLLSFCQTLYNQSQLSAECLLQATVYTLILNGRFLRYRDEFDDALIQLAVARSLLDELAARAATSRDQALASVFADEIGPEIRYCAHELGDSKSYEVDAIVARIAGQHRNEIVEGGAALIAQFQQDSEAHGRGEGRKELKPLIWEGQPVPVRNPELVDVLLKVQQAEAKIADAHKDAGAAPRANKGKKGVAAFDAVLLALSDAEDVARKLLEAQQISGLSSSSGAGTRDIHFVHAYIVYQLLSRRTQRDLLLVSTLLSTQPAAPKPQRGSAPKQRKEQIDVRVYPAAVKVLDTIVQNLIQMRDLSIVDDSPDLVSAIEARLLFTKARRCLRLAQCYVAVKKYGEALTLIQHGNIHLRETRSILSTFAEDPLISSGSPVFYVLAKLDIDELEALFAEEALSSKKDWFAYNGGKLDGDSKTHKKPLFFDIALNYVQLDIDRLQERAGKAPPPSQAAAKPTSAQKQPEPEKKAQAPVKSRLEEQERPETPEPAAPARGGLSSLLGGWWGRK</sequence>
<protein>
    <recommendedName>
        <fullName evidence="9 10">Signal recognition particle subunit SRP68</fullName>
        <shortName evidence="10">SRP68</shortName>
    </recommendedName>
</protein>
<evidence type="ECO:0000313" key="13">
    <source>
        <dbReference type="Proteomes" id="UP000053558"/>
    </source>
</evidence>
<dbReference type="AlphaFoldDB" id="A0A5M3N503"/>
<feature type="compositionally biased region" description="Low complexity" evidence="11">
    <location>
        <begin position="571"/>
        <end position="582"/>
    </location>
</feature>
<evidence type="ECO:0000256" key="4">
    <source>
        <dbReference type="ARBA" id="ARBA00022490"/>
    </source>
</evidence>